<evidence type="ECO:0000313" key="1">
    <source>
        <dbReference type="EMBL" id="KAK3188590.1"/>
    </source>
</evidence>
<dbReference type="Proteomes" id="UP001281410">
    <property type="component" value="Unassembled WGS sequence"/>
</dbReference>
<protein>
    <submittedName>
        <fullName evidence="1">Uncharacterized protein</fullName>
    </submittedName>
</protein>
<dbReference type="AlphaFoldDB" id="A0AAE0DU53"/>
<dbReference type="EMBL" id="JANJYJ010000009">
    <property type="protein sequence ID" value="KAK3188590.1"/>
    <property type="molecule type" value="Genomic_DNA"/>
</dbReference>
<organism evidence="1 2">
    <name type="scientific">Dipteronia sinensis</name>
    <dbReference type="NCBI Taxonomy" id="43782"/>
    <lineage>
        <taxon>Eukaryota</taxon>
        <taxon>Viridiplantae</taxon>
        <taxon>Streptophyta</taxon>
        <taxon>Embryophyta</taxon>
        <taxon>Tracheophyta</taxon>
        <taxon>Spermatophyta</taxon>
        <taxon>Magnoliopsida</taxon>
        <taxon>eudicotyledons</taxon>
        <taxon>Gunneridae</taxon>
        <taxon>Pentapetalae</taxon>
        <taxon>rosids</taxon>
        <taxon>malvids</taxon>
        <taxon>Sapindales</taxon>
        <taxon>Sapindaceae</taxon>
        <taxon>Hippocastanoideae</taxon>
        <taxon>Acereae</taxon>
        <taxon>Dipteronia</taxon>
    </lineage>
</organism>
<gene>
    <name evidence="1" type="ORF">Dsin_028151</name>
</gene>
<proteinExistence type="predicted"/>
<reference evidence="1" key="1">
    <citation type="journal article" date="2023" name="Plant J.">
        <title>Genome sequences and population genomics provide insights into the demographic history, inbreeding, and mutation load of two 'living fossil' tree species of Dipteronia.</title>
        <authorList>
            <person name="Feng Y."/>
            <person name="Comes H.P."/>
            <person name="Chen J."/>
            <person name="Zhu S."/>
            <person name="Lu R."/>
            <person name="Zhang X."/>
            <person name="Li P."/>
            <person name="Qiu J."/>
            <person name="Olsen K.M."/>
            <person name="Qiu Y."/>
        </authorList>
    </citation>
    <scope>NUCLEOTIDE SEQUENCE</scope>
    <source>
        <strain evidence="1">NBL</strain>
    </source>
</reference>
<comment type="caution">
    <text evidence="1">The sequence shown here is derived from an EMBL/GenBank/DDBJ whole genome shotgun (WGS) entry which is preliminary data.</text>
</comment>
<feature type="non-terminal residue" evidence="1">
    <location>
        <position position="1"/>
    </location>
</feature>
<evidence type="ECO:0000313" key="2">
    <source>
        <dbReference type="Proteomes" id="UP001281410"/>
    </source>
</evidence>
<name>A0AAE0DU53_9ROSI</name>
<keyword evidence="2" id="KW-1185">Reference proteome</keyword>
<feature type="non-terminal residue" evidence="1">
    <location>
        <position position="67"/>
    </location>
</feature>
<accession>A0AAE0DU53</accession>
<sequence length="67" mass="7658">VFTNRRICFGLELRVITITTNRILSLNFVTREVRSVACKPSLLQLGNSEDAYDRLKLLNLVVPLKLI</sequence>